<dbReference type="InterPro" id="IPR044066">
    <property type="entry name" value="TRIAD_supradom"/>
</dbReference>
<organism evidence="12 13">
    <name type="scientific">Scleroderma citrinum Foug A</name>
    <dbReference type="NCBI Taxonomy" id="1036808"/>
    <lineage>
        <taxon>Eukaryota</taxon>
        <taxon>Fungi</taxon>
        <taxon>Dikarya</taxon>
        <taxon>Basidiomycota</taxon>
        <taxon>Agaricomycotina</taxon>
        <taxon>Agaricomycetes</taxon>
        <taxon>Agaricomycetidae</taxon>
        <taxon>Boletales</taxon>
        <taxon>Sclerodermatineae</taxon>
        <taxon>Sclerodermataceae</taxon>
        <taxon>Scleroderma</taxon>
    </lineage>
</organism>
<keyword evidence="7" id="KW-0833">Ubl conjugation pathway</keyword>
<feature type="non-terminal residue" evidence="12">
    <location>
        <position position="1"/>
    </location>
</feature>
<keyword evidence="8" id="KW-0862">Zinc</keyword>
<evidence type="ECO:0000259" key="10">
    <source>
        <dbReference type="PROSITE" id="PS50089"/>
    </source>
</evidence>
<evidence type="ECO:0000259" key="11">
    <source>
        <dbReference type="PROSITE" id="PS51873"/>
    </source>
</evidence>
<protein>
    <recommendedName>
        <fullName evidence="2">RBR-type E3 ubiquitin transferase</fullName>
        <ecNumber evidence="2">2.3.2.31</ecNumber>
    </recommendedName>
</protein>
<evidence type="ECO:0000256" key="9">
    <source>
        <dbReference type="PROSITE-ProRule" id="PRU00175"/>
    </source>
</evidence>
<evidence type="ECO:0000256" key="5">
    <source>
        <dbReference type="ARBA" id="ARBA00022737"/>
    </source>
</evidence>
<evidence type="ECO:0000256" key="8">
    <source>
        <dbReference type="ARBA" id="ARBA00022833"/>
    </source>
</evidence>
<dbReference type="InterPro" id="IPR017907">
    <property type="entry name" value="Znf_RING_CS"/>
</dbReference>
<evidence type="ECO:0000256" key="3">
    <source>
        <dbReference type="ARBA" id="ARBA00022679"/>
    </source>
</evidence>
<keyword evidence="5" id="KW-0677">Repeat</keyword>
<evidence type="ECO:0000313" key="12">
    <source>
        <dbReference type="EMBL" id="KIM59205.1"/>
    </source>
</evidence>
<dbReference type="PROSITE" id="PS50089">
    <property type="entry name" value="ZF_RING_2"/>
    <property type="match status" value="1"/>
</dbReference>
<dbReference type="SUPFAM" id="SSF57850">
    <property type="entry name" value="RING/U-box"/>
    <property type="match status" value="2"/>
</dbReference>
<dbReference type="FunCoup" id="A0A0C3DET5">
    <property type="interactions" value="134"/>
</dbReference>
<dbReference type="STRING" id="1036808.A0A0C3DET5"/>
<dbReference type="PROSITE" id="PS51873">
    <property type="entry name" value="TRIAD"/>
    <property type="match status" value="1"/>
</dbReference>
<reference evidence="13" key="2">
    <citation type="submission" date="2015-01" db="EMBL/GenBank/DDBJ databases">
        <title>Evolutionary Origins and Diversification of the Mycorrhizal Mutualists.</title>
        <authorList>
            <consortium name="DOE Joint Genome Institute"/>
            <consortium name="Mycorrhizal Genomics Consortium"/>
            <person name="Kohler A."/>
            <person name="Kuo A."/>
            <person name="Nagy L.G."/>
            <person name="Floudas D."/>
            <person name="Copeland A."/>
            <person name="Barry K.W."/>
            <person name="Cichocki N."/>
            <person name="Veneault-Fourrey C."/>
            <person name="LaButti K."/>
            <person name="Lindquist E.A."/>
            <person name="Lipzen A."/>
            <person name="Lundell T."/>
            <person name="Morin E."/>
            <person name="Murat C."/>
            <person name="Riley R."/>
            <person name="Ohm R."/>
            <person name="Sun H."/>
            <person name="Tunlid A."/>
            <person name="Henrissat B."/>
            <person name="Grigoriev I.V."/>
            <person name="Hibbett D.S."/>
            <person name="Martin F."/>
        </authorList>
    </citation>
    <scope>NUCLEOTIDE SEQUENCE [LARGE SCALE GENOMIC DNA]</scope>
    <source>
        <strain evidence="13">Foug A</strain>
    </source>
</reference>
<reference evidence="12 13" key="1">
    <citation type="submission" date="2014-04" db="EMBL/GenBank/DDBJ databases">
        <authorList>
            <consortium name="DOE Joint Genome Institute"/>
            <person name="Kuo A."/>
            <person name="Kohler A."/>
            <person name="Nagy L.G."/>
            <person name="Floudas D."/>
            <person name="Copeland A."/>
            <person name="Barry K.W."/>
            <person name="Cichocki N."/>
            <person name="Veneault-Fourrey C."/>
            <person name="LaButti K."/>
            <person name="Lindquist E.A."/>
            <person name="Lipzen A."/>
            <person name="Lundell T."/>
            <person name="Morin E."/>
            <person name="Murat C."/>
            <person name="Sun H."/>
            <person name="Tunlid A."/>
            <person name="Henrissat B."/>
            <person name="Grigoriev I.V."/>
            <person name="Hibbett D.S."/>
            <person name="Martin F."/>
            <person name="Nordberg H.P."/>
            <person name="Cantor M.N."/>
            <person name="Hua S.X."/>
        </authorList>
    </citation>
    <scope>NUCLEOTIDE SEQUENCE [LARGE SCALE GENOMIC DNA]</scope>
    <source>
        <strain evidence="12 13">Foug A</strain>
    </source>
</reference>
<name>A0A0C3DET5_9AGAM</name>
<dbReference type="EMBL" id="KN822076">
    <property type="protein sequence ID" value="KIM59205.1"/>
    <property type="molecule type" value="Genomic_DNA"/>
</dbReference>
<keyword evidence="6 9" id="KW-0863">Zinc-finger</keyword>
<feature type="domain" description="RING-type" evidence="10">
    <location>
        <begin position="2"/>
        <end position="37"/>
    </location>
</feature>
<dbReference type="OrthoDB" id="9977870at2759"/>
<gene>
    <name evidence="12" type="ORF">SCLCIDRAFT_72398</name>
</gene>
<dbReference type="GO" id="GO:0008270">
    <property type="term" value="F:zinc ion binding"/>
    <property type="evidence" value="ECO:0007669"/>
    <property type="project" value="UniProtKB-KW"/>
</dbReference>
<evidence type="ECO:0000256" key="1">
    <source>
        <dbReference type="ARBA" id="ARBA00001798"/>
    </source>
</evidence>
<dbReference type="InterPro" id="IPR001841">
    <property type="entry name" value="Znf_RING"/>
</dbReference>
<dbReference type="PROSITE" id="PS00518">
    <property type="entry name" value="ZF_RING_1"/>
    <property type="match status" value="1"/>
</dbReference>
<feature type="non-terminal residue" evidence="12">
    <location>
        <position position="182"/>
    </location>
</feature>
<keyword evidence="3" id="KW-0808">Transferase</keyword>
<sequence length="182" mass="20215">KCIICGDTIDASTAFRAPCSHYFCHECVIKMVELASCDEKLLPLRCCTRLLPIDPVLEIVPCIRQRAVFQDKLREASVPPPQRVYCPKVSCSTYLGEAPKWANSQAGITCPTCLTRICIKCENATHPGSNCQQNILAQLQVKKLAEEKGWQTCPGCKMIVERTEGCNNMSCRCGAEFCYRCG</sequence>
<dbReference type="Pfam" id="PF01485">
    <property type="entry name" value="IBR"/>
    <property type="match status" value="2"/>
</dbReference>
<dbReference type="Gene3D" id="1.20.120.1750">
    <property type="match status" value="1"/>
</dbReference>
<dbReference type="SMART" id="SM00647">
    <property type="entry name" value="IBR"/>
    <property type="match status" value="2"/>
</dbReference>
<proteinExistence type="predicted"/>
<dbReference type="InterPro" id="IPR002867">
    <property type="entry name" value="IBR_dom"/>
</dbReference>
<dbReference type="EC" id="2.3.2.31" evidence="2"/>
<dbReference type="HOGENOM" id="CLU_022048_5_2_1"/>
<evidence type="ECO:0000256" key="4">
    <source>
        <dbReference type="ARBA" id="ARBA00022723"/>
    </source>
</evidence>
<dbReference type="InterPro" id="IPR031127">
    <property type="entry name" value="E3_UB_ligase_RBR"/>
</dbReference>
<keyword evidence="13" id="KW-1185">Reference proteome</keyword>
<dbReference type="GO" id="GO:0016567">
    <property type="term" value="P:protein ubiquitination"/>
    <property type="evidence" value="ECO:0007669"/>
    <property type="project" value="InterPro"/>
</dbReference>
<dbReference type="GO" id="GO:0061630">
    <property type="term" value="F:ubiquitin protein ligase activity"/>
    <property type="evidence" value="ECO:0007669"/>
    <property type="project" value="UniProtKB-EC"/>
</dbReference>
<dbReference type="AlphaFoldDB" id="A0A0C3DET5"/>
<evidence type="ECO:0000313" key="13">
    <source>
        <dbReference type="Proteomes" id="UP000053989"/>
    </source>
</evidence>
<dbReference type="InParanoid" id="A0A0C3DET5"/>
<dbReference type="Proteomes" id="UP000053989">
    <property type="component" value="Unassembled WGS sequence"/>
</dbReference>
<evidence type="ECO:0000256" key="7">
    <source>
        <dbReference type="ARBA" id="ARBA00022786"/>
    </source>
</evidence>
<evidence type="ECO:0000256" key="6">
    <source>
        <dbReference type="ARBA" id="ARBA00022771"/>
    </source>
</evidence>
<comment type="catalytic activity">
    <reaction evidence="1">
        <text>[E2 ubiquitin-conjugating enzyme]-S-ubiquitinyl-L-cysteine + [acceptor protein]-L-lysine = [E2 ubiquitin-conjugating enzyme]-L-cysteine + [acceptor protein]-N(6)-ubiquitinyl-L-lysine.</text>
        <dbReference type="EC" id="2.3.2.31"/>
    </reaction>
</comment>
<evidence type="ECO:0000256" key="2">
    <source>
        <dbReference type="ARBA" id="ARBA00012251"/>
    </source>
</evidence>
<feature type="domain" description="RING-type" evidence="11">
    <location>
        <begin position="1"/>
        <end position="182"/>
    </location>
</feature>
<dbReference type="PANTHER" id="PTHR11685">
    <property type="entry name" value="RBR FAMILY RING FINGER AND IBR DOMAIN-CONTAINING"/>
    <property type="match status" value="1"/>
</dbReference>
<keyword evidence="4" id="KW-0479">Metal-binding</keyword>
<dbReference type="CDD" id="cd22584">
    <property type="entry name" value="Rcat_RBR_unk"/>
    <property type="match status" value="1"/>
</dbReference>
<accession>A0A0C3DET5</accession>